<organism evidence="2 3">
    <name type="scientific">Calocera viscosa (strain TUFC12733)</name>
    <dbReference type="NCBI Taxonomy" id="1330018"/>
    <lineage>
        <taxon>Eukaryota</taxon>
        <taxon>Fungi</taxon>
        <taxon>Dikarya</taxon>
        <taxon>Basidiomycota</taxon>
        <taxon>Agaricomycotina</taxon>
        <taxon>Dacrymycetes</taxon>
        <taxon>Dacrymycetales</taxon>
        <taxon>Dacrymycetaceae</taxon>
        <taxon>Calocera</taxon>
    </lineage>
</organism>
<evidence type="ECO:0000313" key="2">
    <source>
        <dbReference type="EMBL" id="KZO90065.1"/>
    </source>
</evidence>
<evidence type="ECO:0000313" key="3">
    <source>
        <dbReference type="Proteomes" id="UP000076738"/>
    </source>
</evidence>
<dbReference type="OrthoDB" id="7613235at2759"/>
<sequence>MVNPSSNPFELIHDTRRMITAVEMCEVGPDLAYRSDLSRHWRAICTAASSEESRPSMPAACLAWAAIGLYWPHVEALWKRCLQEDSVLSIVKGTPEILSKALSGDPYALVWGPWQQAEKWPRDVQRPAQLAVRRPDPPFDDELSALTEKILRREAWDEQGEASEVDKLLIRQVFSDPAGITGQNDGMEPKIHAVLWRWRFICAAARHQKSCTCGDLVLLAAAVIYKKPFGDLLRWMIATRRLDEPRPEVSIVVPRGLNEFFLSSTRRPSPTLPTIGSDRVHSMNLSAPCEPSESSNRSVDEPQWSGQGSSGVHSITRSAPCEISGSSNRSVDPPQWSGQGSNGIHSITRSAPCEISESSIRSVDQVHMPTYASSMSRTDRRPKAKVRRLRPHNTRDIPGSVPLPLRVAPKGRSEKDKAKISYITMQPPEVQREIAKIICQGCLKDADISQDGHLQYDCQGQRESKQKVRPYAPCGNCVNKHSRCEWGTAGLDLDRGLPWFQRVTGNKDSIPERLHSPRVPE</sequence>
<accession>A0A167G138</accession>
<evidence type="ECO:0000256" key="1">
    <source>
        <dbReference type="SAM" id="MobiDB-lite"/>
    </source>
</evidence>
<reference evidence="2 3" key="1">
    <citation type="journal article" date="2016" name="Mol. Biol. Evol.">
        <title>Comparative Genomics of Early-Diverging Mushroom-Forming Fungi Provides Insights into the Origins of Lignocellulose Decay Capabilities.</title>
        <authorList>
            <person name="Nagy L.G."/>
            <person name="Riley R."/>
            <person name="Tritt A."/>
            <person name="Adam C."/>
            <person name="Daum C."/>
            <person name="Floudas D."/>
            <person name="Sun H."/>
            <person name="Yadav J.S."/>
            <person name="Pangilinan J."/>
            <person name="Larsson K.H."/>
            <person name="Matsuura K."/>
            <person name="Barry K."/>
            <person name="Labutti K."/>
            <person name="Kuo R."/>
            <person name="Ohm R.A."/>
            <person name="Bhattacharya S.S."/>
            <person name="Shirouzu T."/>
            <person name="Yoshinaga Y."/>
            <person name="Martin F.M."/>
            <person name="Grigoriev I.V."/>
            <person name="Hibbett D.S."/>
        </authorList>
    </citation>
    <scope>NUCLEOTIDE SEQUENCE [LARGE SCALE GENOMIC DNA]</scope>
    <source>
        <strain evidence="2 3">TUFC12733</strain>
    </source>
</reference>
<feature type="compositionally biased region" description="Basic residues" evidence="1">
    <location>
        <begin position="380"/>
        <end position="392"/>
    </location>
</feature>
<feature type="region of interest" description="Disordered" evidence="1">
    <location>
        <begin position="271"/>
        <end position="347"/>
    </location>
</feature>
<gene>
    <name evidence="2" type="ORF">CALVIDRAFT_531684</name>
</gene>
<feature type="compositionally biased region" description="Polar residues" evidence="1">
    <location>
        <begin position="304"/>
        <end position="317"/>
    </location>
</feature>
<feature type="compositionally biased region" description="Polar residues" evidence="1">
    <location>
        <begin position="324"/>
        <end position="347"/>
    </location>
</feature>
<dbReference type="AlphaFoldDB" id="A0A167G138"/>
<feature type="region of interest" description="Disordered" evidence="1">
    <location>
        <begin position="372"/>
        <end position="412"/>
    </location>
</feature>
<keyword evidence="3" id="KW-1185">Reference proteome</keyword>
<dbReference type="Proteomes" id="UP000076738">
    <property type="component" value="Unassembled WGS sequence"/>
</dbReference>
<name>A0A167G138_CALVF</name>
<protein>
    <submittedName>
        <fullName evidence="2">Uncharacterized protein</fullName>
    </submittedName>
</protein>
<proteinExistence type="predicted"/>
<dbReference type="EMBL" id="KV417353">
    <property type="protein sequence ID" value="KZO90065.1"/>
    <property type="molecule type" value="Genomic_DNA"/>
</dbReference>